<gene>
    <name evidence="4 6" type="primary">rpsR</name>
    <name evidence="6" type="ORF">COY66_04205</name>
</gene>
<dbReference type="Pfam" id="PF01084">
    <property type="entry name" value="Ribosomal_S18"/>
    <property type="match status" value="1"/>
</dbReference>
<evidence type="ECO:0000313" key="7">
    <source>
        <dbReference type="Proteomes" id="UP000230779"/>
    </source>
</evidence>
<dbReference type="EMBL" id="PFMD01000050">
    <property type="protein sequence ID" value="PIY96400.1"/>
    <property type="molecule type" value="Genomic_DNA"/>
</dbReference>
<dbReference type="PANTHER" id="PTHR13479">
    <property type="entry name" value="30S RIBOSOMAL PROTEIN S18"/>
    <property type="match status" value="1"/>
</dbReference>
<evidence type="ECO:0000256" key="4">
    <source>
        <dbReference type="HAMAP-Rule" id="MF_00270"/>
    </source>
</evidence>
<evidence type="ECO:0000256" key="3">
    <source>
        <dbReference type="ARBA" id="ARBA00023274"/>
    </source>
</evidence>
<keyword evidence="3 4" id="KW-0687">Ribonucleoprotein</keyword>
<dbReference type="GO" id="GO:0070181">
    <property type="term" value="F:small ribosomal subunit rRNA binding"/>
    <property type="evidence" value="ECO:0007669"/>
    <property type="project" value="TreeGrafter"/>
</dbReference>
<dbReference type="PRINTS" id="PR00974">
    <property type="entry name" value="RIBOSOMALS18"/>
</dbReference>
<sequence>MINTRTTSGLQKQKQCFFCTNGINEIDYKDTKSLQRFLSSYAKILPRKKTGTCAKHQRKLAQSVKRARHMALIPYTTR</sequence>
<dbReference type="PANTHER" id="PTHR13479:SF40">
    <property type="entry name" value="SMALL RIBOSOMAL SUBUNIT PROTEIN BS18M"/>
    <property type="match status" value="1"/>
</dbReference>
<evidence type="ECO:0000256" key="2">
    <source>
        <dbReference type="ARBA" id="ARBA00022980"/>
    </source>
</evidence>
<reference evidence="6 7" key="1">
    <citation type="submission" date="2017-09" db="EMBL/GenBank/DDBJ databases">
        <title>Depth-based differentiation of microbial function through sediment-hosted aquifers and enrichment of novel symbionts in the deep terrestrial subsurface.</title>
        <authorList>
            <person name="Probst A.J."/>
            <person name="Ladd B."/>
            <person name="Jarett J.K."/>
            <person name="Geller-Mcgrath D.E."/>
            <person name="Sieber C.M."/>
            <person name="Emerson J.B."/>
            <person name="Anantharaman K."/>
            <person name="Thomas B.C."/>
            <person name="Malmstrom R."/>
            <person name="Stieglmeier M."/>
            <person name="Klingl A."/>
            <person name="Woyke T."/>
            <person name="Ryan C.M."/>
            <person name="Banfield J.F."/>
        </authorList>
    </citation>
    <scope>NUCLEOTIDE SEQUENCE [LARGE SCALE GENOMIC DNA]</scope>
    <source>
        <strain evidence="6">CG_4_10_14_0_8_um_filter_42_10</strain>
    </source>
</reference>
<dbReference type="AlphaFoldDB" id="A0A2M7RI36"/>
<accession>A0A2M7RI36</accession>
<keyword evidence="4" id="KW-0699">rRNA-binding</keyword>
<organism evidence="6 7">
    <name type="scientific">Candidatus Kerfeldbacteria bacterium CG_4_10_14_0_8_um_filter_42_10</name>
    <dbReference type="NCBI Taxonomy" id="2014248"/>
    <lineage>
        <taxon>Bacteria</taxon>
        <taxon>Candidatus Kerfeldiibacteriota</taxon>
    </lineage>
</organism>
<name>A0A2M7RI36_9BACT</name>
<proteinExistence type="inferred from homology"/>
<evidence type="ECO:0000256" key="5">
    <source>
        <dbReference type="RuleBase" id="RU003910"/>
    </source>
</evidence>
<dbReference type="GO" id="GO:0003735">
    <property type="term" value="F:structural constituent of ribosome"/>
    <property type="evidence" value="ECO:0007669"/>
    <property type="project" value="InterPro"/>
</dbReference>
<keyword evidence="2 4" id="KW-0689">Ribosomal protein</keyword>
<dbReference type="GO" id="GO:0006412">
    <property type="term" value="P:translation"/>
    <property type="evidence" value="ECO:0007669"/>
    <property type="project" value="UniProtKB-UniRule"/>
</dbReference>
<dbReference type="Proteomes" id="UP000230779">
    <property type="component" value="Unassembled WGS sequence"/>
</dbReference>
<comment type="caution">
    <text evidence="6">The sequence shown here is derived from an EMBL/GenBank/DDBJ whole genome shotgun (WGS) entry which is preliminary data.</text>
</comment>
<dbReference type="NCBIfam" id="TIGR00165">
    <property type="entry name" value="S18"/>
    <property type="match status" value="1"/>
</dbReference>
<dbReference type="InterPro" id="IPR001648">
    <property type="entry name" value="Ribosomal_bS18"/>
</dbReference>
<dbReference type="Gene3D" id="4.10.640.10">
    <property type="entry name" value="Ribosomal protein S18"/>
    <property type="match status" value="1"/>
</dbReference>
<dbReference type="SUPFAM" id="SSF46911">
    <property type="entry name" value="Ribosomal protein S18"/>
    <property type="match status" value="1"/>
</dbReference>
<dbReference type="HAMAP" id="MF_00270">
    <property type="entry name" value="Ribosomal_bS18"/>
    <property type="match status" value="1"/>
</dbReference>
<evidence type="ECO:0000256" key="1">
    <source>
        <dbReference type="ARBA" id="ARBA00005589"/>
    </source>
</evidence>
<dbReference type="InterPro" id="IPR036870">
    <property type="entry name" value="Ribosomal_bS18_sf"/>
</dbReference>
<dbReference type="GO" id="GO:0022627">
    <property type="term" value="C:cytosolic small ribosomal subunit"/>
    <property type="evidence" value="ECO:0007669"/>
    <property type="project" value="TreeGrafter"/>
</dbReference>
<evidence type="ECO:0000313" key="6">
    <source>
        <dbReference type="EMBL" id="PIY96400.1"/>
    </source>
</evidence>
<protein>
    <recommendedName>
        <fullName evidence="4">Small ribosomal subunit protein bS18</fullName>
    </recommendedName>
</protein>
<keyword evidence="4" id="KW-0694">RNA-binding</keyword>
<comment type="similarity">
    <text evidence="1 4 5">Belongs to the bacterial ribosomal protein bS18 family.</text>
</comment>
<comment type="function">
    <text evidence="4">Binds as a heterodimer with protein bS6 to the central domain of the 16S rRNA, where it helps stabilize the platform of the 30S subunit.</text>
</comment>
<comment type="subunit">
    <text evidence="4">Part of the 30S ribosomal subunit. Forms a tight heterodimer with protein bS6.</text>
</comment>